<feature type="compositionally biased region" description="Low complexity" evidence="2">
    <location>
        <begin position="461"/>
        <end position="507"/>
    </location>
</feature>
<feature type="compositionally biased region" description="Basic and acidic residues" evidence="2">
    <location>
        <begin position="970"/>
        <end position="982"/>
    </location>
</feature>
<dbReference type="SUPFAM" id="SSF56317">
    <property type="entry name" value="Carbon-nitrogen hydrolase"/>
    <property type="match status" value="1"/>
</dbReference>
<dbReference type="VEuPathDB" id="FungiDB:BO71DRAFT_463824"/>
<keyword evidence="4" id="KW-0378">Hydrolase</keyword>
<dbReference type="Proteomes" id="UP000247810">
    <property type="component" value="Unassembled WGS sequence"/>
</dbReference>
<sequence>MSNASNNNRRSSRRLSGIDPEHVVQNAAPITDAERRTLRGSSQLGPFRNEPANSSERGYLRVAERRPVGNLMWAILNNVFGYAELAENPPRTPETVFPLTHMMMVPRKKDSPDWGYGFVLYQFRDLSGPGVPLDWEGCKAAMTRIMTVIFEMVDQGRRMPVYGAVLIGQLMRLYMCAEADIAQNSITQYAVQGHTLLHIQDHAGFIMEELRRIGQQIGNDLAARDVSGSDSNQGSDGSSDDSNPADTRSEDHDMSDGHGSDGSDKSSDDGNPGDAEDYDMTDHESEDESKEHSDETTDSSDAQDTSDSGSSDDSSHSESSHSHSSRSPESSDRSMSSESDDYWGDGGASRFEQNLDLLRRALAVKYRPISYGDRYVFSHNTYYPRGASSDDSGTENEGDDDDSLEEGQRELRYRLRHCGPASDSDSDSESSSGAGGTPLSSMSEGTIALLQELLGEEISGDESGPSESGEGYWDVSSSTTSASTESYWDASSPPSSDRSFRSGSFSPYDNRVEDPDYVDYGPPESDTEDDETGGMDQNTRSLDLHVAPVQAMNGMVGNPVMIDSSDEMSEDGYASDEEGLDGPDGPPSPGGFMGRVASLFSQARHPTGPGGDAITTIVRVAACHAAPVFLSARQTTDKPIRLIHEAARHGARLVVFPETFIPAFPVWSAVRSPAENHPLFHRMVSQSVYADGDEALALRAAAQSAGAVVSMGISEKARGSTATLYNANLLIDRTGSVLTHHRKLMPTFFEKLTWRTAYGNIGNLICGENTNPLARYALMAQAEQIHISTWPAIWPTRLAPESSEELSEGSQQGTNYDNVAANRTRAAAHCFEAKCFGVLCTGLLDQPAIDLMRSGAHAPDTVRGALQHSPQGASLFLDPTGAPLPAFTCSPDTGERQAKEYLQHEEGILYADLDLERCIEGKQYHDVVDGYQRLDVFHLQVNRTRSEPVVFTESRESVARNVDSPALTAKEGKNPSRTEDGE</sequence>
<organism evidence="4 5">
    <name type="scientific">Aspergillus ellipticus CBS 707.79</name>
    <dbReference type="NCBI Taxonomy" id="1448320"/>
    <lineage>
        <taxon>Eukaryota</taxon>
        <taxon>Fungi</taxon>
        <taxon>Dikarya</taxon>
        <taxon>Ascomycota</taxon>
        <taxon>Pezizomycotina</taxon>
        <taxon>Eurotiomycetes</taxon>
        <taxon>Eurotiomycetidae</taxon>
        <taxon>Eurotiales</taxon>
        <taxon>Aspergillaceae</taxon>
        <taxon>Aspergillus</taxon>
        <taxon>Aspergillus subgen. Circumdati</taxon>
    </lineage>
</organism>
<feature type="region of interest" description="Disordered" evidence="2">
    <location>
        <begin position="1"/>
        <end position="54"/>
    </location>
</feature>
<dbReference type="PANTHER" id="PTHR46044:SF2">
    <property type="entry name" value="CN HYDROLASE DOMAIN-CONTAINING PROTEIN"/>
    <property type="match status" value="1"/>
</dbReference>
<feature type="region of interest" description="Disordered" evidence="2">
    <location>
        <begin position="380"/>
        <end position="538"/>
    </location>
</feature>
<dbReference type="PROSITE" id="PS50263">
    <property type="entry name" value="CN_HYDROLASE"/>
    <property type="match status" value="1"/>
</dbReference>
<accession>A0A319EGC2</accession>
<dbReference type="InterPro" id="IPR003010">
    <property type="entry name" value="C-N_Hydrolase"/>
</dbReference>
<feature type="compositionally biased region" description="Acidic residues" evidence="2">
    <location>
        <begin position="564"/>
        <end position="581"/>
    </location>
</feature>
<dbReference type="InterPro" id="IPR036526">
    <property type="entry name" value="C-N_Hydrolase_sf"/>
</dbReference>
<dbReference type="InterPro" id="IPR044149">
    <property type="entry name" value="Nitrilases_CHs"/>
</dbReference>
<feature type="compositionally biased region" description="Basic and acidic residues" evidence="2">
    <location>
        <begin position="247"/>
        <end position="268"/>
    </location>
</feature>
<name>A0A319EGC2_9EURO</name>
<evidence type="ECO:0000259" key="3">
    <source>
        <dbReference type="PROSITE" id="PS50263"/>
    </source>
</evidence>
<feature type="region of interest" description="Disordered" evidence="2">
    <location>
        <begin position="956"/>
        <end position="982"/>
    </location>
</feature>
<dbReference type="EMBL" id="KZ826003">
    <property type="protein sequence ID" value="PYH89992.1"/>
    <property type="molecule type" value="Genomic_DNA"/>
</dbReference>
<gene>
    <name evidence="4" type="ORF">BO71DRAFT_463824</name>
</gene>
<reference evidence="4 5" key="1">
    <citation type="submission" date="2018-02" db="EMBL/GenBank/DDBJ databases">
        <title>The genomes of Aspergillus section Nigri reveals drivers in fungal speciation.</title>
        <authorList>
            <consortium name="DOE Joint Genome Institute"/>
            <person name="Vesth T.C."/>
            <person name="Nybo J."/>
            <person name="Theobald S."/>
            <person name="Brandl J."/>
            <person name="Frisvad J.C."/>
            <person name="Nielsen K.F."/>
            <person name="Lyhne E.K."/>
            <person name="Kogle M.E."/>
            <person name="Kuo A."/>
            <person name="Riley R."/>
            <person name="Clum A."/>
            <person name="Nolan M."/>
            <person name="Lipzen A."/>
            <person name="Salamov A."/>
            <person name="Henrissat B."/>
            <person name="Wiebenga A."/>
            <person name="De vries R.P."/>
            <person name="Grigoriev I.V."/>
            <person name="Mortensen U.H."/>
            <person name="Andersen M.R."/>
            <person name="Baker S.E."/>
        </authorList>
    </citation>
    <scope>NUCLEOTIDE SEQUENCE [LARGE SCALE GENOMIC DNA]</scope>
    <source>
        <strain evidence="4 5">CBS 707.79</strain>
    </source>
</reference>
<feature type="compositionally biased region" description="Low complexity" evidence="2">
    <location>
        <begin position="225"/>
        <end position="242"/>
    </location>
</feature>
<dbReference type="CDD" id="cd07564">
    <property type="entry name" value="nitrilases_CHs"/>
    <property type="match status" value="1"/>
</dbReference>
<feature type="compositionally biased region" description="Low complexity" evidence="2">
    <location>
        <begin position="325"/>
        <end position="337"/>
    </location>
</feature>
<dbReference type="PANTHER" id="PTHR46044">
    <property type="entry name" value="NITRILASE"/>
    <property type="match status" value="1"/>
</dbReference>
<feature type="compositionally biased region" description="Acidic residues" evidence="2">
    <location>
        <begin position="274"/>
        <end position="288"/>
    </location>
</feature>
<keyword evidence="5" id="KW-1185">Reference proteome</keyword>
<feature type="compositionally biased region" description="Low complexity" evidence="2">
    <location>
        <begin position="299"/>
        <end position="312"/>
    </location>
</feature>
<dbReference type="STRING" id="1448320.A0A319EGC2"/>
<feature type="region of interest" description="Disordered" evidence="2">
    <location>
        <begin position="223"/>
        <end position="349"/>
    </location>
</feature>
<proteinExistence type="inferred from homology"/>
<evidence type="ECO:0000256" key="2">
    <source>
        <dbReference type="SAM" id="MobiDB-lite"/>
    </source>
</evidence>
<dbReference type="OrthoDB" id="10250282at2759"/>
<dbReference type="Pfam" id="PF00795">
    <property type="entry name" value="CN_hydrolase"/>
    <property type="match status" value="1"/>
</dbReference>
<feature type="compositionally biased region" description="Acidic residues" evidence="2">
    <location>
        <begin position="392"/>
        <end position="405"/>
    </location>
</feature>
<dbReference type="AlphaFoldDB" id="A0A319EGC2"/>
<dbReference type="Gene3D" id="3.60.110.10">
    <property type="entry name" value="Carbon-nitrogen hydrolase"/>
    <property type="match status" value="1"/>
</dbReference>
<dbReference type="GO" id="GO:0016787">
    <property type="term" value="F:hydrolase activity"/>
    <property type="evidence" value="ECO:0007669"/>
    <property type="project" value="UniProtKB-KW"/>
</dbReference>
<comment type="similarity">
    <text evidence="1">Belongs to the carbon-nitrogen hydrolase superfamily. Nitrilase family.</text>
</comment>
<protein>
    <submittedName>
        <fullName evidence="4">Carbon-nitrogen hydrolase</fullName>
    </submittedName>
</protein>
<feature type="domain" description="CN hydrolase" evidence="3">
    <location>
        <begin position="618"/>
        <end position="915"/>
    </location>
</feature>
<evidence type="ECO:0000313" key="4">
    <source>
        <dbReference type="EMBL" id="PYH89992.1"/>
    </source>
</evidence>
<evidence type="ECO:0000256" key="1">
    <source>
        <dbReference type="ARBA" id="ARBA00008129"/>
    </source>
</evidence>
<evidence type="ECO:0000313" key="5">
    <source>
        <dbReference type="Proteomes" id="UP000247810"/>
    </source>
</evidence>
<feature type="region of interest" description="Disordered" evidence="2">
    <location>
        <begin position="560"/>
        <end position="590"/>
    </location>
</feature>